<comment type="caution">
    <text evidence="2">The sequence shown here is derived from an EMBL/GenBank/DDBJ whole genome shotgun (WGS) entry which is preliminary data.</text>
</comment>
<dbReference type="InterPro" id="IPR001343">
    <property type="entry name" value="Hemolysn_Ca-bd"/>
</dbReference>
<dbReference type="GO" id="GO:0005509">
    <property type="term" value="F:calcium ion binding"/>
    <property type="evidence" value="ECO:0007669"/>
    <property type="project" value="InterPro"/>
</dbReference>
<gene>
    <name evidence="2" type="ORF">AADEFJLK_04654</name>
</gene>
<evidence type="ECO:0000256" key="1">
    <source>
        <dbReference type="ARBA" id="ARBA00022837"/>
    </source>
</evidence>
<evidence type="ECO:0000313" key="2">
    <source>
        <dbReference type="EMBL" id="POZ49578.1"/>
    </source>
</evidence>
<sequence>MPANVENLFLTGTAAINGTGNALANIVYGNSTDNVLSGGDGNDTLIGGLGNDTLTGGAGSDIFRFNTAPSASNIDTVTDFTVADDTIQLENAVFTQLTATGVLNAAEFKIGAAAADANDFIIYNAGTGALSYDADGNGAGAAVQIAILGVNLALTNADFVVI</sequence>
<dbReference type="SUPFAM" id="SSF51120">
    <property type="entry name" value="beta-Roll"/>
    <property type="match status" value="1"/>
</dbReference>
<dbReference type="Pfam" id="PF00353">
    <property type="entry name" value="HemolysinCabind"/>
    <property type="match status" value="1"/>
</dbReference>
<evidence type="ECO:0000313" key="3">
    <source>
        <dbReference type="Proteomes" id="UP000237423"/>
    </source>
</evidence>
<name>A0A2S5CFJ3_9GAMM</name>
<keyword evidence="1" id="KW-0106">Calcium</keyword>
<dbReference type="AlphaFoldDB" id="A0A2S5CFJ3"/>
<protein>
    <submittedName>
        <fullName evidence="2">Calcium-binding protein</fullName>
    </submittedName>
</protein>
<dbReference type="InterPro" id="IPR018511">
    <property type="entry name" value="Hemolysin-typ_Ca-bd_CS"/>
</dbReference>
<proteinExistence type="predicted"/>
<dbReference type="InterPro" id="IPR011049">
    <property type="entry name" value="Serralysin-like_metalloprot_C"/>
</dbReference>
<dbReference type="EMBL" id="PGFZ01000055">
    <property type="protein sequence ID" value="POZ49578.1"/>
    <property type="molecule type" value="Genomic_DNA"/>
</dbReference>
<reference evidence="2 3" key="1">
    <citation type="submission" date="2017-11" db="EMBL/GenBank/DDBJ databases">
        <title>Draft Genome Sequence of Methylobacter psychrotolerans Sph1T, an Obligate Methanotroph from Low-Temperature Environments.</title>
        <authorList>
            <person name="Oshkin I.Y."/>
            <person name="Miroshnikov K."/>
            <person name="Belova S.E."/>
            <person name="Korzhenkov A."/>
            <person name="Toshchakov S.V."/>
            <person name="Dedysh S.N."/>
        </authorList>
    </citation>
    <scope>NUCLEOTIDE SEQUENCE [LARGE SCALE GENOMIC DNA]</scope>
    <source>
        <strain evidence="2 3">Sph1</strain>
    </source>
</reference>
<organism evidence="2 3">
    <name type="scientific">Methylovulum psychrotolerans</name>
    <dbReference type="NCBI Taxonomy" id="1704499"/>
    <lineage>
        <taxon>Bacteria</taxon>
        <taxon>Pseudomonadati</taxon>
        <taxon>Pseudomonadota</taxon>
        <taxon>Gammaproteobacteria</taxon>
        <taxon>Methylococcales</taxon>
        <taxon>Methylococcaceae</taxon>
        <taxon>Methylovulum</taxon>
    </lineage>
</organism>
<dbReference type="Gene3D" id="2.150.10.10">
    <property type="entry name" value="Serralysin-like metalloprotease, C-terminal"/>
    <property type="match status" value="1"/>
</dbReference>
<dbReference type="Proteomes" id="UP000237423">
    <property type="component" value="Unassembled WGS sequence"/>
</dbReference>
<dbReference type="PRINTS" id="PR00313">
    <property type="entry name" value="CABNDNGRPT"/>
</dbReference>
<accession>A0A2S5CFJ3</accession>
<dbReference type="PROSITE" id="PS00330">
    <property type="entry name" value="HEMOLYSIN_CALCIUM"/>
    <property type="match status" value="1"/>
</dbReference>